<evidence type="ECO:0000313" key="3">
    <source>
        <dbReference type="EMBL" id="RDX47457.1"/>
    </source>
</evidence>
<dbReference type="OrthoDB" id="2727692at2759"/>
<dbReference type="InterPro" id="IPR030475">
    <property type="entry name" value="RNR_small_AS"/>
</dbReference>
<evidence type="ECO:0000256" key="1">
    <source>
        <dbReference type="ARBA" id="ARBA00009303"/>
    </source>
</evidence>
<gene>
    <name evidence="3" type="ORF">OH76DRAFT_1354158</name>
</gene>
<proteinExistence type="inferred from homology"/>
<dbReference type="InterPro" id="IPR033909">
    <property type="entry name" value="RNR_small"/>
</dbReference>
<dbReference type="Gene3D" id="1.10.620.20">
    <property type="entry name" value="Ribonucleotide Reductase, subunit A"/>
    <property type="match status" value="1"/>
</dbReference>
<reference evidence="3 4" key="1">
    <citation type="journal article" date="2018" name="Biotechnol. Biofuels">
        <title>Integrative visual omics of the white-rot fungus Polyporus brumalis exposes the biotechnological potential of its oxidative enzymes for delignifying raw plant biomass.</title>
        <authorList>
            <person name="Miyauchi S."/>
            <person name="Rancon A."/>
            <person name="Drula E."/>
            <person name="Hage H."/>
            <person name="Chaduli D."/>
            <person name="Favel A."/>
            <person name="Grisel S."/>
            <person name="Henrissat B."/>
            <person name="Herpoel-Gimbert I."/>
            <person name="Ruiz-Duenas F.J."/>
            <person name="Chevret D."/>
            <person name="Hainaut M."/>
            <person name="Lin J."/>
            <person name="Wang M."/>
            <person name="Pangilinan J."/>
            <person name="Lipzen A."/>
            <person name="Lesage-Meessen L."/>
            <person name="Navarro D."/>
            <person name="Riley R."/>
            <person name="Grigoriev I.V."/>
            <person name="Zhou S."/>
            <person name="Raouche S."/>
            <person name="Rosso M.N."/>
        </authorList>
    </citation>
    <scope>NUCLEOTIDE SEQUENCE [LARGE SCALE GENOMIC DNA]</scope>
    <source>
        <strain evidence="3 4">BRFM 1820</strain>
    </source>
</reference>
<dbReference type="GO" id="GO:0016491">
    <property type="term" value="F:oxidoreductase activity"/>
    <property type="evidence" value="ECO:0007669"/>
    <property type="project" value="InterPro"/>
</dbReference>
<dbReference type="PROSITE" id="PS00368">
    <property type="entry name" value="RIBORED_SMALL"/>
    <property type="match status" value="1"/>
</dbReference>
<dbReference type="PANTHER" id="PTHR23409">
    <property type="entry name" value="RIBONUCLEOSIDE-DIPHOSPHATE REDUCTASE SMALL CHAIN"/>
    <property type="match status" value="1"/>
</dbReference>
<sequence>MATPAQDDCTSYEPILTAELSRFVLFPLRYPDLWNAYKIAQASFWTPAEIDFSSDIHHWNQMLTDDERSFLSTILAFFAASDGIVVENLAARFCADVQIAEARCFYGYQMMMENIHSETYAILIQELISDADEQGRLFSALETMPSVRAKADWCIRWMSADAPFARRLVAFAIVEGVFFSSSFAAIFWMRSRGLLPGLCMSNELIARDEGMHARFACTLTRHLRNKASHEVVRNMVFEAVLLEHQFFEAALPRGLNGMNVRLMRDYVEYVADFLLVELGFPVMFGKNNPFPFMETSAVGGRANFFERGVTDYIGATV</sequence>
<comment type="similarity">
    <text evidence="1">Belongs to the ribonucleoside diphosphate reductase small chain family.</text>
</comment>
<dbReference type="Proteomes" id="UP000256964">
    <property type="component" value="Unassembled WGS sequence"/>
</dbReference>
<protein>
    <submittedName>
        <fullName evidence="3">Ribonucleoside-diphosphate reductase small chain B</fullName>
    </submittedName>
</protein>
<organism evidence="3 4">
    <name type="scientific">Lentinus brumalis</name>
    <dbReference type="NCBI Taxonomy" id="2498619"/>
    <lineage>
        <taxon>Eukaryota</taxon>
        <taxon>Fungi</taxon>
        <taxon>Dikarya</taxon>
        <taxon>Basidiomycota</taxon>
        <taxon>Agaricomycotina</taxon>
        <taxon>Agaricomycetes</taxon>
        <taxon>Polyporales</taxon>
        <taxon>Polyporaceae</taxon>
        <taxon>Lentinus</taxon>
    </lineage>
</organism>
<dbReference type="AlphaFoldDB" id="A0A371D4H9"/>
<dbReference type="Pfam" id="PF00268">
    <property type="entry name" value="Ribonuc_red_sm"/>
    <property type="match status" value="1"/>
</dbReference>
<dbReference type="PANTHER" id="PTHR23409:SF18">
    <property type="entry name" value="RIBONUCLEOSIDE-DIPHOSPHATE REDUCTASE SUBUNIT M2"/>
    <property type="match status" value="1"/>
</dbReference>
<dbReference type="GO" id="GO:0009263">
    <property type="term" value="P:deoxyribonucleotide biosynthetic process"/>
    <property type="evidence" value="ECO:0007669"/>
    <property type="project" value="InterPro"/>
</dbReference>
<dbReference type="EMBL" id="KZ857418">
    <property type="protein sequence ID" value="RDX47457.1"/>
    <property type="molecule type" value="Genomic_DNA"/>
</dbReference>
<feature type="transmembrane region" description="Helical" evidence="2">
    <location>
        <begin position="168"/>
        <end position="189"/>
    </location>
</feature>
<keyword evidence="2" id="KW-0812">Transmembrane</keyword>
<evidence type="ECO:0000256" key="2">
    <source>
        <dbReference type="SAM" id="Phobius"/>
    </source>
</evidence>
<accession>A0A371D4H9</accession>
<keyword evidence="2" id="KW-1133">Transmembrane helix</keyword>
<evidence type="ECO:0000313" key="4">
    <source>
        <dbReference type="Proteomes" id="UP000256964"/>
    </source>
</evidence>
<keyword evidence="2" id="KW-0472">Membrane</keyword>
<dbReference type="InterPro" id="IPR000358">
    <property type="entry name" value="RNR_small_fam"/>
</dbReference>
<keyword evidence="4" id="KW-1185">Reference proteome</keyword>
<dbReference type="SUPFAM" id="SSF47240">
    <property type="entry name" value="Ferritin-like"/>
    <property type="match status" value="1"/>
</dbReference>
<dbReference type="STRING" id="139420.A0A371D4H9"/>
<dbReference type="InterPro" id="IPR012348">
    <property type="entry name" value="RNR-like"/>
</dbReference>
<name>A0A371D4H9_9APHY</name>
<dbReference type="InterPro" id="IPR009078">
    <property type="entry name" value="Ferritin-like_SF"/>
</dbReference>
<dbReference type="CDD" id="cd01049">
    <property type="entry name" value="RNRR2"/>
    <property type="match status" value="1"/>
</dbReference>